<feature type="compositionally biased region" description="Acidic residues" evidence="1">
    <location>
        <begin position="50"/>
        <end position="63"/>
    </location>
</feature>
<accession>A0A2I0IVT2</accession>
<comment type="caution">
    <text evidence="2">The sequence shown here is derived from an EMBL/GenBank/DDBJ whole genome shotgun (WGS) entry which is preliminary data.</text>
</comment>
<reference evidence="2 3" key="1">
    <citation type="submission" date="2017-11" db="EMBL/GenBank/DDBJ databases">
        <title>De-novo sequencing of pomegranate (Punica granatum L.) genome.</title>
        <authorList>
            <person name="Akparov Z."/>
            <person name="Amiraslanov A."/>
            <person name="Hajiyeva S."/>
            <person name="Abbasov M."/>
            <person name="Kaur K."/>
            <person name="Hamwieh A."/>
            <person name="Solovyev V."/>
            <person name="Salamov A."/>
            <person name="Braich B."/>
            <person name="Kosarev P."/>
            <person name="Mahmoud A."/>
            <person name="Hajiyev E."/>
            <person name="Babayeva S."/>
            <person name="Izzatullayeva V."/>
            <person name="Mammadov A."/>
            <person name="Mammadov A."/>
            <person name="Sharifova S."/>
            <person name="Ojaghi J."/>
            <person name="Eynullazada K."/>
            <person name="Bayramov B."/>
            <person name="Abdulazimova A."/>
            <person name="Shahmuradov I."/>
        </authorList>
    </citation>
    <scope>NUCLEOTIDE SEQUENCE [LARGE SCALE GENOMIC DNA]</scope>
    <source>
        <strain evidence="3">cv. AG2017</strain>
        <tissue evidence="2">Leaf</tissue>
    </source>
</reference>
<dbReference type="EMBL" id="PGOL01002435">
    <property type="protein sequence ID" value="PKI48095.1"/>
    <property type="molecule type" value="Genomic_DNA"/>
</dbReference>
<keyword evidence="3" id="KW-1185">Reference proteome</keyword>
<evidence type="ECO:0000313" key="3">
    <source>
        <dbReference type="Proteomes" id="UP000233551"/>
    </source>
</evidence>
<organism evidence="2 3">
    <name type="scientific">Punica granatum</name>
    <name type="common">Pomegranate</name>
    <dbReference type="NCBI Taxonomy" id="22663"/>
    <lineage>
        <taxon>Eukaryota</taxon>
        <taxon>Viridiplantae</taxon>
        <taxon>Streptophyta</taxon>
        <taxon>Embryophyta</taxon>
        <taxon>Tracheophyta</taxon>
        <taxon>Spermatophyta</taxon>
        <taxon>Magnoliopsida</taxon>
        <taxon>eudicotyledons</taxon>
        <taxon>Gunneridae</taxon>
        <taxon>Pentapetalae</taxon>
        <taxon>rosids</taxon>
        <taxon>malvids</taxon>
        <taxon>Myrtales</taxon>
        <taxon>Lythraceae</taxon>
        <taxon>Punica</taxon>
    </lineage>
</organism>
<feature type="non-terminal residue" evidence="2">
    <location>
        <position position="63"/>
    </location>
</feature>
<sequence>MATSVVDWCWGLGDVLQSPPIGVVPKADEGVARVEEEAAEDPGDRAGAAELDDEAGLTDADLE</sequence>
<evidence type="ECO:0000256" key="1">
    <source>
        <dbReference type="SAM" id="MobiDB-lite"/>
    </source>
</evidence>
<proteinExistence type="predicted"/>
<dbReference type="AlphaFoldDB" id="A0A2I0IVT2"/>
<evidence type="ECO:0000313" key="2">
    <source>
        <dbReference type="EMBL" id="PKI48095.1"/>
    </source>
</evidence>
<protein>
    <submittedName>
        <fullName evidence="2">Uncharacterized protein</fullName>
    </submittedName>
</protein>
<feature type="region of interest" description="Disordered" evidence="1">
    <location>
        <begin position="32"/>
        <end position="63"/>
    </location>
</feature>
<name>A0A2I0IVT2_PUNGR</name>
<dbReference type="Proteomes" id="UP000233551">
    <property type="component" value="Unassembled WGS sequence"/>
</dbReference>
<gene>
    <name evidence="2" type="ORF">CRG98_031539</name>
</gene>